<dbReference type="InterPro" id="IPR001867">
    <property type="entry name" value="OmpR/PhoB-type_DNA-bd"/>
</dbReference>
<dbReference type="SMART" id="SM00448">
    <property type="entry name" value="REC"/>
    <property type="match status" value="1"/>
</dbReference>
<dbReference type="STRING" id="87626.PTD2_13974"/>
<dbReference type="SMART" id="SM00862">
    <property type="entry name" value="Trans_reg_C"/>
    <property type="match status" value="1"/>
</dbReference>
<reference evidence="10 11" key="1">
    <citation type="submission" date="2006-02" db="EMBL/GenBank/DDBJ databases">
        <authorList>
            <person name="Moran M.A."/>
            <person name="Kjelleberg S."/>
            <person name="Egan S."/>
            <person name="Saunders N."/>
            <person name="Thomas T."/>
            <person name="Ferriera S."/>
            <person name="Johnson J."/>
            <person name="Kravitz S."/>
            <person name="Halpern A."/>
            <person name="Remington K."/>
            <person name="Beeson K."/>
            <person name="Tran B."/>
            <person name="Rogers Y.-H."/>
            <person name="Friedman R."/>
            <person name="Venter J.C."/>
        </authorList>
    </citation>
    <scope>NUCLEOTIDE SEQUENCE [LARGE SCALE GENOMIC DNA]</scope>
    <source>
        <strain evidence="10 11">D2</strain>
    </source>
</reference>
<keyword evidence="3" id="KW-0805">Transcription regulation</keyword>
<accession>A4C7H9</accession>
<feature type="domain" description="Response regulatory" evidence="8">
    <location>
        <begin position="7"/>
        <end position="126"/>
    </location>
</feature>
<evidence type="ECO:0000259" key="9">
    <source>
        <dbReference type="PROSITE" id="PS51755"/>
    </source>
</evidence>
<evidence type="ECO:0000256" key="7">
    <source>
        <dbReference type="PROSITE-ProRule" id="PRU01091"/>
    </source>
</evidence>
<dbReference type="InterPro" id="IPR001789">
    <property type="entry name" value="Sig_transdc_resp-reg_receiver"/>
</dbReference>
<dbReference type="Gene3D" id="6.10.250.690">
    <property type="match status" value="1"/>
</dbReference>
<dbReference type="InterPro" id="IPR039420">
    <property type="entry name" value="WalR-like"/>
</dbReference>
<evidence type="ECO:0000256" key="1">
    <source>
        <dbReference type="ARBA" id="ARBA00022553"/>
    </source>
</evidence>
<dbReference type="PANTHER" id="PTHR48111:SF1">
    <property type="entry name" value="TWO-COMPONENT RESPONSE REGULATOR ORR33"/>
    <property type="match status" value="1"/>
</dbReference>
<dbReference type="PROSITE" id="PS50110">
    <property type="entry name" value="RESPONSE_REGULATORY"/>
    <property type="match status" value="1"/>
</dbReference>
<evidence type="ECO:0000259" key="8">
    <source>
        <dbReference type="PROSITE" id="PS50110"/>
    </source>
</evidence>
<dbReference type="EMBL" id="AAOH01000002">
    <property type="protein sequence ID" value="EAR29933.1"/>
    <property type="molecule type" value="Genomic_DNA"/>
</dbReference>
<feature type="domain" description="OmpR/PhoB-type" evidence="9">
    <location>
        <begin position="136"/>
        <end position="234"/>
    </location>
</feature>
<dbReference type="SUPFAM" id="SSF52172">
    <property type="entry name" value="CheY-like"/>
    <property type="match status" value="1"/>
</dbReference>
<dbReference type="Gene3D" id="3.40.50.2300">
    <property type="match status" value="1"/>
</dbReference>
<gene>
    <name evidence="10" type="ORF">PTD2_13974</name>
</gene>
<evidence type="ECO:0000256" key="6">
    <source>
        <dbReference type="PROSITE-ProRule" id="PRU00169"/>
    </source>
</evidence>
<dbReference type="GO" id="GO:0000156">
    <property type="term" value="F:phosphorelay response regulator activity"/>
    <property type="evidence" value="ECO:0007669"/>
    <property type="project" value="TreeGrafter"/>
</dbReference>
<dbReference type="GO" id="GO:0005829">
    <property type="term" value="C:cytosol"/>
    <property type="evidence" value="ECO:0007669"/>
    <property type="project" value="TreeGrafter"/>
</dbReference>
<dbReference type="GO" id="GO:0000976">
    <property type="term" value="F:transcription cis-regulatory region binding"/>
    <property type="evidence" value="ECO:0007669"/>
    <property type="project" value="TreeGrafter"/>
</dbReference>
<keyword evidence="11" id="KW-1185">Reference proteome</keyword>
<keyword evidence="2" id="KW-0902">Two-component regulatory system</keyword>
<sequence length="235" mass="26617">MIIKRHHVVIVEDDPLLNRVLAINFEQKNYQVSAFIRGSTVIEFIQNSKNHKFGPVDLIICDISLSDISGYELMNQLKDNSSIGKIMISMYGSEQNRIKAFHCGTDDFVTKPINPEELYLRSQALMRRIKPVEYGNRSISVLDMLLDMETMQLSKGSESVLLSKLEQQLLIHLIAYQGKVVSKAKLQQLLGNSEHAEGRSLDMLVVRLRKKMLNISELGKVIVTVRGEGFLLITS</sequence>
<dbReference type="OrthoDB" id="5879191at2"/>
<keyword evidence="5" id="KW-0804">Transcription</keyword>
<dbReference type="Pfam" id="PF00486">
    <property type="entry name" value="Trans_reg_C"/>
    <property type="match status" value="1"/>
</dbReference>
<dbReference type="GO" id="GO:0032993">
    <property type="term" value="C:protein-DNA complex"/>
    <property type="evidence" value="ECO:0007669"/>
    <property type="project" value="TreeGrafter"/>
</dbReference>
<dbReference type="PROSITE" id="PS51755">
    <property type="entry name" value="OMPR_PHOB"/>
    <property type="match status" value="1"/>
</dbReference>
<organism evidence="10 11">
    <name type="scientific">Pseudoalteromonas tunicata D2</name>
    <dbReference type="NCBI Taxonomy" id="87626"/>
    <lineage>
        <taxon>Bacteria</taxon>
        <taxon>Pseudomonadati</taxon>
        <taxon>Pseudomonadota</taxon>
        <taxon>Gammaproteobacteria</taxon>
        <taxon>Alteromonadales</taxon>
        <taxon>Pseudoalteromonadaceae</taxon>
        <taxon>Pseudoalteromonas</taxon>
    </lineage>
</organism>
<dbReference type="InterPro" id="IPR016032">
    <property type="entry name" value="Sig_transdc_resp-reg_C-effctor"/>
</dbReference>
<evidence type="ECO:0000256" key="2">
    <source>
        <dbReference type="ARBA" id="ARBA00023012"/>
    </source>
</evidence>
<dbReference type="Pfam" id="PF00072">
    <property type="entry name" value="Response_reg"/>
    <property type="match status" value="1"/>
</dbReference>
<name>A4C7H9_9GAMM</name>
<dbReference type="InterPro" id="IPR011006">
    <property type="entry name" value="CheY-like_superfamily"/>
</dbReference>
<evidence type="ECO:0000313" key="10">
    <source>
        <dbReference type="EMBL" id="EAR29933.1"/>
    </source>
</evidence>
<protein>
    <submittedName>
        <fullName evidence="10">Putative response regulator in two-component regulatory system</fullName>
    </submittedName>
</protein>
<evidence type="ECO:0000256" key="4">
    <source>
        <dbReference type="ARBA" id="ARBA00023125"/>
    </source>
</evidence>
<dbReference type="InterPro" id="IPR036388">
    <property type="entry name" value="WH-like_DNA-bd_sf"/>
</dbReference>
<dbReference type="Gene3D" id="1.10.10.10">
    <property type="entry name" value="Winged helix-like DNA-binding domain superfamily/Winged helix DNA-binding domain"/>
    <property type="match status" value="1"/>
</dbReference>
<comment type="caution">
    <text evidence="10">The sequence shown here is derived from an EMBL/GenBank/DDBJ whole genome shotgun (WGS) entry which is preliminary data.</text>
</comment>
<dbReference type="RefSeq" id="WP_009837806.1">
    <property type="nucleotide sequence ID" value="NZ_AAOH01000002.1"/>
</dbReference>
<evidence type="ECO:0000256" key="5">
    <source>
        <dbReference type="ARBA" id="ARBA00023163"/>
    </source>
</evidence>
<dbReference type="PANTHER" id="PTHR48111">
    <property type="entry name" value="REGULATOR OF RPOS"/>
    <property type="match status" value="1"/>
</dbReference>
<dbReference type="CDD" id="cd00383">
    <property type="entry name" value="trans_reg_C"/>
    <property type="match status" value="1"/>
</dbReference>
<keyword evidence="4 7" id="KW-0238">DNA-binding</keyword>
<proteinExistence type="predicted"/>
<dbReference type="AlphaFoldDB" id="A4C7H9"/>
<feature type="modified residue" description="4-aspartylphosphate" evidence="6">
    <location>
        <position position="62"/>
    </location>
</feature>
<evidence type="ECO:0000256" key="3">
    <source>
        <dbReference type="ARBA" id="ARBA00023015"/>
    </source>
</evidence>
<evidence type="ECO:0000313" key="11">
    <source>
        <dbReference type="Proteomes" id="UP000006201"/>
    </source>
</evidence>
<dbReference type="Proteomes" id="UP000006201">
    <property type="component" value="Unassembled WGS sequence"/>
</dbReference>
<dbReference type="eggNOG" id="COG0745">
    <property type="taxonomic scope" value="Bacteria"/>
</dbReference>
<dbReference type="GO" id="GO:0006355">
    <property type="term" value="P:regulation of DNA-templated transcription"/>
    <property type="evidence" value="ECO:0007669"/>
    <property type="project" value="InterPro"/>
</dbReference>
<dbReference type="SUPFAM" id="SSF46894">
    <property type="entry name" value="C-terminal effector domain of the bipartite response regulators"/>
    <property type="match status" value="1"/>
</dbReference>
<feature type="DNA-binding region" description="OmpR/PhoB-type" evidence="7">
    <location>
        <begin position="136"/>
        <end position="234"/>
    </location>
</feature>
<dbReference type="HOGENOM" id="CLU_000445_30_4_6"/>
<keyword evidence="1 6" id="KW-0597">Phosphoprotein</keyword>